<evidence type="ECO:0000259" key="3">
    <source>
        <dbReference type="Pfam" id="PF13439"/>
    </source>
</evidence>
<sequence>MYKFGLSCLKFKRRGGVESYVLSLVNGFNQQNIDFNIYCDIVICGGNHKGFIKATNKKKKFYDNLKIAQEQKTYNSSKAIIAHSELMKNELIELYQVPEDKIKVIYPPIDSEAFYIRDDNERLKLREKYNFSKEKIYFLFPSTGHKRKGFELLAEYFNKSNLPIELVVVGSEIDKKYEKYKNIRELGFSNTMSELYSCVDFTIMASIYEPFGLVAVESILCGTPVVMSDNMACTEVFNHQSGITFDRSRQDSLDIAIKQAVNRVKVGQGRIDNPLNALEYDPSLSKHIEDIITVVDQIKSVR</sequence>
<accession>A0ABV6HXF0</accession>
<evidence type="ECO:0000313" key="4">
    <source>
        <dbReference type="EMBL" id="MFC0323565.1"/>
    </source>
</evidence>
<dbReference type="Gene3D" id="3.40.50.2000">
    <property type="entry name" value="Glycogen Phosphorylase B"/>
    <property type="match status" value="2"/>
</dbReference>
<dbReference type="Pfam" id="PF00534">
    <property type="entry name" value="Glycos_transf_1"/>
    <property type="match status" value="1"/>
</dbReference>
<organism evidence="4 5">
    <name type="scientific">Gallibacterium melopsittaci</name>
    <dbReference type="NCBI Taxonomy" id="516063"/>
    <lineage>
        <taxon>Bacteria</taxon>
        <taxon>Pseudomonadati</taxon>
        <taxon>Pseudomonadota</taxon>
        <taxon>Gammaproteobacteria</taxon>
        <taxon>Pasteurellales</taxon>
        <taxon>Pasteurellaceae</taxon>
        <taxon>Gallibacterium</taxon>
    </lineage>
</organism>
<keyword evidence="4" id="KW-0328">Glycosyltransferase</keyword>
<keyword evidence="5" id="KW-1185">Reference proteome</keyword>
<reference evidence="4 5" key="1">
    <citation type="submission" date="2024-09" db="EMBL/GenBank/DDBJ databases">
        <authorList>
            <person name="Sun Q."/>
            <person name="Mori K."/>
        </authorList>
    </citation>
    <scope>NUCLEOTIDE SEQUENCE [LARGE SCALE GENOMIC DNA]</scope>
    <source>
        <strain evidence="4 5">CCM 7538</strain>
    </source>
</reference>
<evidence type="ECO:0000259" key="2">
    <source>
        <dbReference type="Pfam" id="PF00534"/>
    </source>
</evidence>
<comment type="caution">
    <text evidence="4">The sequence shown here is derived from an EMBL/GenBank/DDBJ whole genome shotgun (WGS) entry which is preliminary data.</text>
</comment>
<dbReference type="CDD" id="cd03801">
    <property type="entry name" value="GT4_PimA-like"/>
    <property type="match status" value="1"/>
</dbReference>
<name>A0ABV6HXF0_9PAST</name>
<dbReference type="PANTHER" id="PTHR46401:SF2">
    <property type="entry name" value="GLYCOSYLTRANSFERASE WBBK-RELATED"/>
    <property type="match status" value="1"/>
</dbReference>
<dbReference type="RefSeq" id="WP_382375239.1">
    <property type="nucleotide sequence ID" value="NZ_JBHLWA010000037.1"/>
</dbReference>
<dbReference type="Pfam" id="PF13439">
    <property type="entry name" value="Glyco_transf_4"/>
    <property type="match status" value="1"/>
</dbReference>
<dbReference type="EMBL" id="JBHLWA010000037">
    <property type="protein sequence ID" value="MFC0323565.1"/>
    <property type="molecule type" value="Genomic_DNA"/>
</dbReference>
<dbReference type="InterPro" id="IPR028098">
    <property type="entry name" value="Glyco_trans_4-like_N"/>
</dbReference>
<proteinExistence type="predicted"/>
<feature type="domain" description="Glycosyltransferase subfamily 4-like N-terminal" evidence="3">
    <location>
        <begin position="43"/>
        <end position="112"/>
    </location>
</feature>
<dbReference type="Proteomes" id="UP001589769">
    <property type="component" value="Unassembled WGS sequence"/>
</dbReference>
<dbReference type="EC" id="2.4.-.-" evidence="4"/>
<dbReference type="GO" id="GO:0016757">
    <property type="term" value="F:glycosyltransferase activity"/>
    <property type="evidence" value="ECO:0007669"/>
    <property type="project" value="UniProtKB-KW"/>
</dbReference>
<keyword evidence="1 4" id="KW-0808">Transferase</keyword>
<evidence type="ECO:0000313" key="5">
    <source>
        <dbReference type="Proteomes" id="UP001589769"/>
    </source>
</evidence>
<gene>
    <name evidence="4" type="ORF">ACFFHT_08365</name>
</gene>
<protein>
    <submittedName>
        <fullName evidence="4">Glycosyltransferase family 4 protein</fullName>
        <ecNumber evidence="4">2.4.-.-</ecNumber>
    </submittedName>
</protein>
<dbReference type="InterPro" id="IPR001296">
    <property type="entry name" value="Glyco_trans_1"/>
</dbReference>
<dbReference type="SUPFAM" id="SSF53756">
    <property type="entry name" value="UDP-Glycosyltransferase/glycogen phosphorylase"/>
    <property type="match status" value="1"/>
</dbReference>
<evidence type="ECO:0000256" key="1">
    <source>
        <dbReference type="ARBA" id="ARBA00022679"/>
    </source>
</evidence>
<feature type="domain" description="Glycosyl transferase family 1" evidence="2">
    <location>
        <begin position="124"/>
        <end position="262"/>
    </location>
</feature>
<dbReference type="PANTHER" id="PTHR46401">
    <property type="entry name" value="GLYCOSYLTRANSFERASE WBBK-RELATED"/>
    <property type="match status" value="1"/>
</dbReference>